<feature type="signal peptide" evidence="3">
    <location>
        <begin position="1"/>
        <end position="26"/>
    </location>
</feature>
<name>A0ABN8QBD2_9CNID</name>
<sequence>MALARAWMVLECLLAVFCILSIGVQSSSGGPTTANESPTILQTGPNNTSTPTSMRATSSSIKPTPTPSNHSTVPTPGNHSTVPTPGNHSTVPTPGNHSTVPTPGNHSTVPTPGNHSSTPTSKPGNHSSTAPTTNVNPSSVTPTPKGHHNSNGGSGSSSGKWVATGFAVFFGITTIVMTVLYCRQRKIYRELEGDSSLSRLI</sequence>
<dbReference type="Proteomes" id="UP001159405">
    <property type="component" value="Unassembled WGS sequence"/>
</dbReference>
<feature type="chain" id="PRO_5045984497" evidence="3">
    <location>
        <begin position="27"/>
        <end position="201"/>
    </location>
</feature>
<keyword evidence="2" id="KW-0812">Transmembrane</keyword>
<evidence type="ECO:0000313" key="5">
    <source>
        <dbReference type="Proteomes" id="UP001159405"/>
    </source>
</evidence>
<feature type="compositionally biased region" description="Polar residues" evidence="1">
    <location>
        <begin position="26"/>
        <end position="56"/>
    </location>
</feature>
<evidence type="ECO:0000256" key="2">
    <source>
        <dbReference type="SAM" id="Phobius"/>
    </source>
</evidence>
<evidence type="ECO:0000313" key="4">
    <source>
        <dbReference type="EMBL" id="CAH3161160.1"/>
    </source>
</evidence>
<keyword evidence="2" id="KW-0472">Membrane</keyword>
<feature type="transmembrane region" description="Helical" evidence="2">
    <location>
        <begin position="161"/>
        <end position="182"/>
    </location>
</feature>
<keyword evidence="5" id="KW-1185">Reference proteome</keyword>
<protein>
    <submittedName>
        <fullName evidence="4">Uncharacterized protein</fullName>
    </submittedName>
</protein>
<comment type="caution">
    <text evidence="4">The sequence shown here is derived from an EMBL/GenBank/DDBJ whole genome shotgun (WGS) entry which is preliminary data.</text>
</comment>
<feature type="compositionally biased region" description="Polar residues" evidence="1">
    <location>
        <begin position="69"/>
        <end position="142"/>
    </location>
</feature>
<keyword evidence="3" id="KW-0732">Signal</keyword>
<feature type="region of interest" description="Disordered" evidence="1">
    <location>
        <begin position="26"/>
        <end position="158"/>
    </location>
</feature>
<evidence type="ECO:0000256" key="1">
    <source>
        <dbReference type="SAM" id="MobiDB-lite"/>
    </source>
</evidence>
<accession>A0ABN8QBD2</accession>
<dbReference type="EMBL" id="CALNXK010000119">
    <property type="protein sequence ID" value="CAH3161160.1"/>
    <property type="molecule type" value="Genomic_DNA"/>
</dbReference>
<keyword evidence="2" id="KW-1133">Transmembrane helix</keyword>
<proteinExistence type="predicted"/>
<reference evidence="4 5" key="1">
    <citation type="submission" date="2022-05" db="EMBL/GenBank/DDBJ databases">
        <authorList>
            <consortium name="Genoscope - CEA"/>
            <person name="William W."/>
        </authorList>
    </citation>
    <scope>NUCLEOTIDE SEQUENCE [LARGE SCALE GENOMIC DNA]</scope>
</reference>
<evidence type="ECO:0000256" key="3">
    <source>
        <dbReference type="SAM" id="SignalP"/>
    </source>
</evidence>
<organism evidence="4 5">
    <name type="scientific">Porites lobata</name>
    <dbReference type="NCBI Taxonomy" id="104759"/>
    <lineage>
        <taxon>Eukaryota</taxon>
        <taxon>Metazoa</taxon>
        <taxon>Cnidaria</taxon>
        <taxon>Anthozoa</taxon>
        <taxon>Hexacorallia</taxon>
        <taxon>Scleractinia</taxon>
        <taxon>Fungiina</taxon>
        <taxon>Poritidae</taxon>
        <taxon>Porites</taxon>
    </lineage>
</organism>
<gene>
    <name evidence="4" type="ORF">PLOB_00004338</name>
</gene>